<evidence type="ECO:0000313" key="3">
    <source>
        <dbReference type="EMBL" id="UOR13251.1"/>
    </source>
</evidence>
<dbReference type="InterPro" id="IPR016181">
    <property type="entry name" value="Acyl_CoA_acyltransferase"/>
</dbReference>
<sequence length="168" mass="19105">MIIRQLEPKDAKGYRELRLEALLTNPDAFITTYEQEKQRPNPIESTANRLESDLSHTFGVFAEENIVGSVTLMKETQPKLAHKASILAMYVSLDFRGKGAGAALLQEAQRFAKEIEIEMLQLCVVSDNTAAKKLYEKAGFHEYGVEHKAIKLPERYLDEVHMVHFIKN</sequence>
<proteinExistence type="predicted"/>
<organism evidence="3 4">
    <name type="scientific">Halobacillus amylolyticus</name>
    <dbReference type="NCBI Taxonomy" id="2932259"/>
    <lineage>
        <taxon>Bacteria</taxon>
        <taxon>Bacillati</taxon>
        <taxon>Bacillota</taxon>
        <taxon>Bacilli</taxon>
        <taxon>Bacillales</taxon>
        <taxon>Bacillaceae</taxon>
        <taxon>Halobacillus</taxon>
    </lineage>
</organism>
<reference evidence="3" key="1">
    <citation type="submission" date="2022-04" db="EMBL/GenBank/DDBJ databases">
        <title>Halobacillus sp. isolated from saltern.</title>
        <authorList>
            <person name="Won M."/>
            <person name="Lee C.-M."/>
            <person name="Woen H.-Y."/>
            <person name="Kwon S.-W."/>
        </authorList>
    </citation>
    <scope>NUCLEOTIDE SEQUENCE</scope>
    <source>
        <strain evidence="3">SSHM10-5</strain>
    </source>
</reference>
<dbReference type="InterPro" id="IPR000182">
    <property type="entry name" value="GNAT_dom"/>
</dbReference>
<dbReference type="EMBL" id="CP095075">
    <property type="protein sequence ID" value="UOR13251.1"/>
    <property type="molecule type" value="Genomic_DNA"/>
</dbReference>
<evidence type="ECO:0000259" key="2">
    <source>
        <dbReference type="PROSITE" id="PS51186"/>
    </source>
</evidence>
<dbReference type="RefSeq" id="WP_245034745.1">
    <property type="nucleotide sequence ID" value="NZ_CP095075.1"/>
</dbReference>
<dbReference type="Pfam" id="PF00583">
    <property type="entry name" value="Acetyltransf_1"/>
    <property type="match status" value="1"/>
</dbReference>
<evidence type="ECO:0000256" key="1">
    <source>
        <dbReference type="ARBA" id="ARBA00022679"/>
    </source>
</evidence>
<name>A0ABY4HEN0_9BACI</name>
<dbReference type="Proteomes" id="UP000830326">
    <property type="component" value="Chromosome"/>
</dbReference>
<dbReference type="Gene3D" id="3.40.630.30">
    <property type="match status" value="1"/>
</dbReference>
<gene>
    <name evidence="3" type="ORF">MUO15_07120</name>
</gene>
<dbReference type="PANTHER" id="PTHR13947">
    <property type="entry name" value="GNAT FAMILY N-ACETYLTRANSFERASE"/>
    <property type="match status" value="1"/>
</dbReference>
<dbReference type="PANTHER" id="PTHR13947:SF37">
    <property type="entry name" value="LD18367P"/>
    <property type="match status" value="1"/>
</dbReference>
<dbReference type="SUPFAM" id="SSF55729">
    <property type="entry name" value="Acyl-CoA N-acyltransferases (Nat)"/>
    <property type="match status" value="1"/>
</dbReference>
<evidence type="ECO:0000313" key="4">
    <source>
        <dbReference type="Proteomes" id="UP000830326"/>
    </source>
</evidence>
<protein>
    <submittedName>
        <fullName evidence="3">GNAT family N-acetyltransferase</fullName>
    </submittedName>
</protein>
<dbReference type="InterPro" id="IPR050769">
    <property type="entry name" value="NAT_camello-type"/>
</dbReference>
<dbReference type="PROSITE" id="PS51186">
    <property type="entry name" value="GNAT"/>
    <property type="match status" value="1"/>
</dbReference>
<dbReference type="CDD" id="cd04301">
    <property type="entry name" value="NAT_SF"/>
    <property type="match status" value="1"/>
</dbReference>
<keyword evidence="4" id="KW-1185">Reference proteome</keyword>
<feature type="domain" description="N-acetyltransferase" evidence="2">
    <location>
        <begin position="1"/>
        <end position="167"/>
    </location>
</feature>
<keyword evidence="1" id="KW-0808">Transferase</keyword>
<accession>A0ABY4HEN0</accession>